<evidence type="ECO:0000313" key="9">
    <source>
        <dbReference type="EMBL" id="MST54585.1"/>
    </source>
</evidence>
<keyword evidence="3 8" id="KW-0963">Cytoplasm</keyword>
<dbReference type="RefSeq" id="WP_154527719.1">
    <property type="nucleotide sequence ID" value="NZ_VUNH01000001.1"/>
</dbReference>
<dbReference type="PROSITE" id="PS51476">
    <property type="entry name" value="PROTEASOME_BETA_2"/>
    <property type="match status" value="1"/>
</dbReference>
<dbReference type="InterPro" id="IPR001353">
    <property type="entry name" value="Proteasome_sua/b"/>
</dbReference>
<dbReference type="Proteomes" id="UP000473699">
    <property type="component" value="Unassembled WGS sequence"/>
</dbReference>
<feature type="binding site" evidence="8">
    <location>
        <position position="165"/>
    </location>
    <ligand>
        <name>Na(+)</name>
        <dbReference type="ChEBI" id="CHEBI:29101"/>
    </ligand>
</feature>
<dbReference type="PIRSF" id="PIRSF039093">
    <property type="entry name" value="HslV"/>
    <property type="match status" value="1"/>
</dbReference>
<name>A0A6L5Y922_9BACT</name>
<dbReference type="NCBIfam" id="NF003964">
    <property type="entry name" value="PRK05456.1"/>
    <property type="match status" value="1"/>
</dbReference>
<evidence type="ECO:0000313" key="10">
    <source>
        <dbReference type="Proteomes" id="UP000473699"/>
    </source>
</evidence>
<evidence type="ECO:0000256" key="2">
    <source>
        <dbReference type="ARBA" id="ARBA00006053"/>
    </source>
</evidence>
<comment type="caution">
    <text evidence="9">The sequence shown here is derived from an EMBL/GenBank/DDBJ whole genome shotgun (WGS) entry which is preliminary data.</text>
</comment>
<dbReference type="Gene3D" id="3.60.20.10">
    <property type="entry name" value="Glutamine Phosphoribosylpyrophosphate, subunit 1, domain 1"/>
    <property type="match status" value="1"/>
</dbReference>
<evidence type="ECO:0000256" key="6">
    <source>
        <dbReference type="ARBA" id="ARBA00022801"/>
    </source>
</evidence>
<evidence type="ECO:0000256" key="1">
    <source>
        <dbReference type="ARBA" id="ARBA00004496"/>
    </source>
</evidence>
<proteinExistence type="inferred from homology"/>
<dbReference type="GO" id="GO:0046872">
    <property type="term" value="F:metal ion binding"/>
    <property type="evidence" value="ECO:0007669"/>
    <property type="project" value="UniProtKB-KW"/>
</dbReference>
<protein>
    <recommendedName>
        <fullName evidence="8">ATP-dependent protease subunit HslV</fullName>
        <ecNumber evidence="8">3.4.25.2</ecNumber>
    </recommendedName>
</protein>
<dbReference type="InterPro" id="IPR029055">
    <property type="entry name" value="Ntn_hydrolases_N"/>
</dbReference>
<comment type="subcellular location">
    <subcellularLocation>
        <location evidence="1 8">Cytoplasm</location>
    </subcellularLocation>
</comment>
<dbReference type="GO" id="GO:0005839">
    <property type="term" value="C:proteasome core complex"/>
    <property type="evidence" value="ECO:0007669"/>
    <property type="project" value="InterPro"/>
</dbReference>
<dbReference type="GO" id="GO:0004298">
    <property type="term" value="F:threonine-type endopeptidase activity"/>
    <property type="evidence" value="ECO:0007669"/>
    <property type="project" value="UniProtKB-KW"/>
</dbReference>
<dbReference type="NCBIfam" id="TIGR03692">
    <property type="entry name" value="ATP_dep_HslV"/>
    <property type="match status" value="1"/>
</dbReference>
<keyword evidence="10" id="KW-1185">Reference proteome</keyword>
<dbReference type="AlphaFoldDB" id="A0A6L5Y922"/>
<comment type="activity regulation">
    <text evidence="8">Allosterically activated by HslU binding.</text>
</comment>
<keyword evidence="8" id="KW-0021">Allosteric enzyme</keyword>
<evidence type="ECO:0000256" key="8">
    <source>
        <dbReference type="HAMAP-Rule" id="MF_00248"/>
    </source>
</evidence>
<feature type="binding site" evidence="8">
    <location>
        <position position="168"/>
    </location>
    <ligand>
        <name>Na(+)</name>
        <dbReference type="ChEBI" id="CHEBI:29101"/>
    </ligand>
</feature>
<comment type="similarity">
    <text evidence="2 8">Belongs to the peptidase T1B family. HslV subfamily.</text>
</comment>
<dbReference type="InterPro" id="IPR022281">
    <property type="entry name" value="ATP-dep_Prtase_HsIV_su"/>
</dbReference>
<dbReference type="CDD" id="cd01913">
    <property type="entry name" value="protease_HslV"/>
    <property type="match status" value="1"/>
</dbReference>
<evidence type="ECO:0000256" key="7">
    <source>
        <dbReference type="ARBA" id="ARBA00023053"/>
    </source>
</evidence>
<dbReference type="EMBL" id="VUNH01000001">
    <property type="protein sequence ID" value="MST54585.1"/>
    <property type="molecule type" value="Genomic_DNA"/>
</dbReference>
<keyword evidence="4 8" id="KW-0645">Protease</keyword>
<sequence length="180" mass="19442">MSRDMTIHGTTIVCVRRNGQVAMGGDGQMTLGNQIIKAGTKKVRKLYDGNVLVGFAGATADAMTLMELFEKKLQEYSGNLMRASVELAKMWRTDRMLQKLEAMLLVADREHTILLSGAGDVIEPENDAASIGSGSGFALAAARAYLDVSSLDAEAIVRRSLLIASEICIYTDNILTVEVL</sequence>
<feature type="active site" evidence="8">
    <location>
        <position position="10"/>
    </location>
</feature>
<dbReference type="GO" id="GO:0009376">
    <property type="term" value="C:HslUV protease complex"/>
    <property type="evidence" value="ECO:0007669"/>
    <property type="project" value="UniProtKB-UniRule"/>
</dbReference>
<comment type="catalytic activity">
    <reaction evidence="8">
        <text>ATP-dependent cleavage of peptide bonds with broad specificity.</text>
        <dbReference type="EC" id="3.4.25.2"/>
    </reaction>
</comment>
<gene>
    <name evidence="8 9" type="primary">hslV</name>
    <name evidence="9" type="ORF">FYJ74_00740</name>
</gene>
<dbReference type="InterPro" id="IPR023333">
    <property type="entry name" value="Proteasome_suB-type"/>
</dbReference>
<reference evidence="9 10" key="1">
    <citation type="submission" date="2019-08" db="EMBL/GenBank/DDBJ databases">
        <title>In-depth cultivation of the pig gut microbiome towards novel bacterial diversity and tailored functional studies.</title>
        <authorList>
            <person name="Wylensek D."/>
            <person name="Hitch T.C.A."/>
            <person name="Clavel T."/>
        </authorList>
    </citation>
    <scope>NUCLEOTIDE SEQUENCE [LARGE SCALE GENOMIC DNA]</scope>
    <source>
        <strain evidence="9 10">SM-530-WT-4B</strain>
    </source>
</reference>
<feature type="binding site" evidence="8">
    <location>
        <position position="171"/>
    </location>
    <ligand>
        <name>Na(+)</name>
        <dbReference type="ChEBI" id="CHEBI:29101"/>
    </ligand>
</feature>
<dbReference type="HAMAP" id="MF_00248">
    <property type="entry name" value="HslV"/>
    <property type="match status" value="1"/>
</dbReference>
<evidence type="ECO:0000256" key="3">
    <source>
        <dbReference type="ARBA" id="ARBA00022490"/>
    </source>
</evidence>
<evidence type="ECO:0000256" key="5">
    <source>
        <dbReference type="ARBA" id="ARBA00022723"/>
    </source>
</evidence>
<keyword evidence="8" id="KW-0888">Threonine protease</keyword>
<dbReference type="PANTHER" id="PTHR32194">
    <property type="entry name" value="METALLOPROTEASE TLDD"/>
    <property type="match status" value="1"/>
</dbReference>
<organism evidence="9 10">
    <name type="scientific">Pyramidobacter porci</name>
    <dbReference type="NCBI Taxonomy" id="2605789"/>
    <lineage>
        <taxon>Bacteria</taxon>
        <taxon>Thermotogati</taxon>
        <taxon>Synergistota</taxon>
        <taxon>Synergistia</taxon>
        <taxon>Synergistales</taxon>
        <taxon>Dethiosulfovibrionaceae</taxon>
        <taxon>Pyramidobacter</taxon>
    </lineage>
</organism>
<keyword evidence="7 8" id="KW-0915">Sodium</keyword>
<dbReference type="SUPFAM" id="SSF56235">
    <property type="entry name" value="N-terminal nucleophile aminohydrolases (Ntn hydrolases)"/>
    <property type="match status" value="1"/>
</dbReference>
<comment type="subunit">
    <text evidence="8">A double ring-shaped homohexamer of HslV is capped on each side by a ring-shaped HslU homohexamer. The assembly of the HslU/HslV complex is dependent on binding of ATP.</text>
</comment>
<dbReference type="PANTHER" id="PTHR32194:SF0">
    <property type="entry name" value="ATP-DEPENDENT PROTEASE SUBUNIT HSLV"/>
    <property type="match status" value="1"/>
</dbReference>
<keyword evidence="6 8" id="KW-0378">Hydrolase</keyword>
<accession>A0A6L5Y922</accession>
<evidence type="ECO:0000256" key="4">
    <source>
        <dbReference type="ARBA" id="ARBA00022670"/>
    </source>
</evidence>
<comment type="function">
    <text evidence="8">Protease subunit of a proteasome-like degradation complex believed to be a general protein degrading machinery.</text>
</comment>
<keyword evidence="5 8" id="KW-0479">Metal-binding</keyword>
<dbReference type="EC" id="3.4.25.2" evidence="8"/>
<dbReference type="GO" id="GO:0051603">
    <property type="term" value="P:proteolysis involved in protein catabolic process"/>
    <property type="evidence" value="ECO:0007669"/>
    <property type="project" value="InterPro"/>
</dbReference>
<dbReference type="Pfam" id="PF00227">
    <property type="entry name" value="Proteasome"/>
    <property type="match status" value="1"/>
</dbReference>